<evidence type="ECO:0000313" key="1">
    <source>
        <dbReference type="EMBL" id="KKN45490.1"/>
    </source>
</evidence>
<protein>
    <submittedName>
        <fullName evidence="1">Uncharacterized protein</fullName>
    </submittedName>
</protein>
<organism evidence="1">
    <name type="scientific">marine sediment metagenome</name>
    <dbReference type="NCBI Taxonomy" id="412755"/>
    <lineage>
        <taxon>unclassified sequences</taxon>
        <taxon>metagenomes</taxon>
        <taxon>ecological metagenomes</taxon>
    </lineage>
</organism>
<dbReference type="AlphaFoldDB" id="A0A0F9QMS7"/>
<proteinExistence type="predicted"/>
<sequence>MDHIYLIVFETSIDGAWTDPLEAVKCYFHRDIEESEDGKIELYSHPTERFSPEELVERMLDPSSDYPVLVKVPVNPKDKKDVWDMDR</sequence>
<dbReference type="EMBL" id="LAZR01001386">
    <property type="protein sequence ID" value="KKN45490.1"/>
    <property type="molecule type" value="Genomic_DNA"/>
</dbReference>
<accession>A0A0F9QMS7</accession>
<reference evidence="1" key="1">
    <citation type="journal article" date="2015" name="Nature">
        <title>Complex archaea that bridge the gap between prokaryotes and eukaryotes.</title>
        <authorList>
            <person name="Spang A."/>
            <person name="Saw J.H."/>
            <person name="Jorgensen S.L."/>
            <person name="Zaremba-Niedzwiedzka K."/>
            <person name="Martijn J."/>
            <person name="Lind A.E."/>
            <person name="van Eijk R."/>
            <person name="Schleper C."/>
            <person name="Guy L."/>
            <person name="Ettema T.J."/>
        </authorList>
    </citation>
    <scope>NUCLEOTIDE SEQUENCE</scope>
</reference>
<gene>
    <name evidence="1" type="ORF">LCGC14_0682390</name>
</gene>
<name>A0A0F9QMS7_9ZZZZ</name>
<comment type="caution">
    <text evidence="1">The sequence shown here is derived from an EMBL/GenBank/DDBJ whole genome shotgun (WGS) entry which is preliminary data.</text>
</comment>